<feature type="compositionally biased region" description="Acidic residues" evidence="4">
    <location>
        <begin position="615"/>
        <end position="632"/>
    </location>
</feature>
<dbReference type="PANTHER" id="PTHR24198:SF165">
    <property type="entry name" value="ANKYRIN REPEAT-CONTAINING PROTEIN-RELATED"/>
    <property type="match status" value="1"/>
</dbReference>
<dbReference type="Gene3D" id="1.25.40.20">
    <property type="entry name" value="Ankyrin repeat-containing domain"/>
    <property type="match status" value="2"/>
</dbReference>
<dbReference type="SUPFAM" id="SSF48403">
    <property type="entry name" value="Ankyrin repeat"/>
    <property type="match status" value="1"/>
</dbReference>
<sequence length="648" mass="70637">MELRDAFNPDLHAILSSFPDNLFGVYSRFLQRIHPTAVFYVSAVLRWLSFSSSRVTMVHLEDALAFNFSNPSEFVYDLARWGENADRVCKMLEGLIVVTQEWDFWEGKDTRTVALAHASVEDYFRSEKFAQEYPGYDLRVGPSHRFLAQTCLGYLLQFIDHPLIRKTRTDYPLGPYAAENWYYHLGRSDDPVLLSSLVVRLLQDGSNQYDAFNNLRQYSWSQFRVTKPLNVCSELGYTEVVRFLLQNGADPNVNENGVTALIAASYAHLDIVRILLQSGAQVNTVALNQASTRRRWDIVQALVQKSCFSVLCEWIADGLVIALEGGGLEAVKILLEAWIHLVGTQVLPHHLVVIASERGQSDSVRLLLEHGADINTADKEYNTLCAASLNGHFNTIRVLLEKGAEVNAMSGRYGSVLQAASLRGNVEIVELLLENGAEDNAAGGEYGSALQAASFMGNMEIVRLLLEHGAEVNTAGGEYGSALQAASIEGNMEIVRLLLENGAEINAAGGGYGSALQAASSESNVEIVRLLLENGADVNATGGVYGNALQAASANGCLAVVRLLLEKGADVNAIGGRFGTALKAAARLDQLGGKNSWDAKEIIHILLENGAHEEDITDYSSEEDVDTDDEGTMPDSSSSDGFSSESDD</sequence>
<evidence type="ECO:0000256" key="3">
    <source>
        <dbReference type="PROSITE-ProRule" id="PRU00023"/>
    </source>
</evidence>
<feature type="compositionally biased region" description="Low complexity" evidence="4">
    <location>
        <begin position="635"/>
        <end position="648"/>
    </location>
</feature>
<keyword evidence="6" id="KW-1185">Reference proteome</keyword>
<dbReference type="PROSITE" id="PS50297">
    <property type="entry name" value="ANK_REP_REGION"/>
    <property type="match status" value="7"/>
</dbReference>
<reference evidence="5" key="1">
    <citation type="submission" date="2023-03" db="EMBL/GenBank/DDBJ databases">
        <title>Massive genome expansion in bonnet fungi (Mycena s.s.) driven by repeated elements and novel gene families across ecological guilds.</title>
        <authorList>
            <consortium name="Lawrence Berkeley National Laboratory"/>
            <person name="Harder C.B."/>
            <person name="Miyauchi S."/>
            <person name="Viragh M."/>
            <person name="Kuo A."/>
            <person name="Thoen E."/>
            <person name="Andreopoulos B."/>
            <person name="Lu D."/>
            <person name="Skrede I."/>
            <person name="Drula E."/>
            <person name="Henrissat B."/>
            <person name="Morin E."/>
            <person name="Kohler A."/>
            <person name="Barry K."/>
            <person name="LaButti K."/>
            <person name="Morin E."/>
            <person name="Salamov A."/>
            <person name="Lipzen A."/>
            <person name="Mereny Z."/>
            <person name="Hegedus B."/>
            <person name="Baldrian P."/>
            <person name="Stursova M."/>
            <person name="Weitz H."/>
            <person name="Taylor A."/>
            <person name="Grigoriev I.V."/>
            <person name="Nagy L.G."/>
            <person name="Martin F."/>
            <person name="Kauserud H."/>
        </authorList>
    </citation>
    <scope>NUCLEOTIDE SEQUENCE</scope>
    <source>
        <strain evidence="5">CBHHK002</strain>
    </source>
</reference>
<dbReference type="EMBL" id="JARIHO010000042">
    <property type="protein sequence ID" value="KAJ7326499.1"/>
    <property type="molecule type" value="Genomic_DNA"/>
</dbReference>
<feature type="repeat" description="ANK" evidence="3">
    <location>
        <begin position="354"/>
        <end position="379"/>
    </location>
</feature>
<feature type="repeat" description="ANK" evidence="3">
    <location>
        <begin position="514"/>
        <end position="543"/>
    </location>
</feature>
<protein>
    <submittedName>
        <fullName evidence="5">Multiple ankyrin repeats single kh domain protein</fullName>
    </submittedName>
</protein>
<dbReference type="Proteomes" id="UP001218218">
    <property type="component" value="Unassembled WGS sequence"/>
</dbReference>
<evidence type="ECO:0000256" key="4">
    <source>
        <dbReference type="SAM" id="MobiDB-lite"/>
    </source>
</evidence>
<dbReference type="GO" id="GO:0005737">
    <property type="term" value="C:cytoplasm"/>
    <property type="evidence" value="ECO:0007669"/>
    <property type="project" value="TreeGrafter"/>
</dbReference>
<proteinExistence type="predicted"/>
<evidence type="ECO:0000313" key="5">
    <source>
        <dbReference type="EMBL" id="KAJ7326499.1"/>
    </source>
</evidence>
<dbReference type="AlphaFoldDB" id="A0AAD6ZKD7"/>
<feature type="region of interest" description="Disordered" evidence="4">
    <location>
        <begin position="613"/>
        <end position="648"/>
    </location>
</feature>
<evidence type="ECO:0000313" key="6">
    <source>
        <dbReference type="Proteomes" id="UP001218218"/>
    </source>
</evidence>
<comment type="caution">
    <text evidence="5">The sequence shown here is derived from an EMBL/GenBank/DDBJ whole genome shotgun (WGS) entry which is preliminary data.</text>
</comment>
<gene>
    <name evidence="5" type="ORF">DFH08DRAFT_1027611</name>
</gene>
<feature type="repeat" description="ANK" evidence="3">
    <location>
        <begin position="379"/>
        <end position="411"/>
    </location>
</feature>
<organism evidence="5 6">
    <name type="scientific">Mycena albidolilacea</name>
    <dbReference type="NCBI Taxonomy" id="1033008"/>
    <lineage>
        <taxon>Eukaryota</taxon>
        <taxon>Fungi</taxon>
        <taxon>Dikarya</taxon>
        <taxon>Basidiomycota</taxon>
        <taxon>Agaricomycotina</taxon>
        <taxon>Agaricomycetes</taxon>
        <taxon>Agaricomycetidae</taxon>
        <taxon>Agaricales</taxon>
        <taxon>Marasmiineae</taxon>
        <taxon>Mycenaceae</taxon>
        <taxon>Mycena</taxon>
    </lineage>
</organism>
<feature type="repeat" description="ANK" evidence="3">
    <location>
        <begin position="445"/>
        <end position="477"/>
    </location>
</feature>
<dbReference type="InterPro" id="IPR002110">
    <property type="entry name" value="Ankyrin_rpt"/>
</dbReference>
<name>A0AAD6ZKD7_9AGAR</name>
<feature type="repeat" description="ANK" evidence="3">
    <location>
        <begin position="547"/>
        <end position="576"/>
    </location>
</feature>
<evidence type="ECO:0000256" key="2">
    <source>
        <dbReference type="ARBA" id="ARBA00023043"/>
    </source>
</evidence>
<evidence type="ECO:0000256" key="1">
    <source>
        <dbReference type="ARBA" id="ARBA00022737"/>
    </source>
</evidence>
<dbReference type="SMART" id="SM00248">
    <property type="entry name" value="ANK"/>
    <property type="match status" value="10"/>
</dbReference>
<feature type="repeat" description="ANK" evidence="3">
    <location>
        <begin position="412"/>
        <end position="444"/>
    </location>
</feature>
<feature type="repeat" description="ANK" evidence="3">
    <location>
        <begin position="478"/>
        <end position="510"/>
    </location>
</feature>
<dbReference type="PROSITE" id="PS50088">
    <property type="entry name" value="ANK_REPEAT"/>
    <property type="match status" value="8"/>
</dbReference>
<dbReference type="PANTHER" id="PTHR24198">
    <property type="entry name" value="ANKYRIN REPEAT AND PROTEIN KINASE DOMAIN-CONTAINING PROTEIN"/>
    <property type="match status" value="1"/>
</dbReference>
<keyword evidence="1" id="KW-0677">Repeat</keyword>
<feature type="repeat" description="ANK" evidence="3">
    <location>
        <begin position="224"/>
        <end position="256"/>
    </location>
</feature>
<accession>A0AAD6ZKD7</accession>
<keyword evidence="2 3" id="KW-0040">ANK repeat</keyword>
<dbReference type="InterPro" id="IPR036770">
    <property type="entry name" value="Ankyrin_rpt-contain_sf"/>
</dbReference>
<dbReference type="Pfam" id="PF12796">
    <property type="entry name" value="Ank_2"/>
    <property type="match status" value="4"/>
</dbReference>